<dbReference type="Gene3D" id="3.40.630.30">
    <property type="match status" value="1"/>
</dbReference>
<proteinExistence type="predicted"/>
<accession>A0ABU9BYA0</accession>
<evidence type="ECO:0000259" key="3">
    <source>
        <dbReference type="PROSITE" id="PS51186"/>
    </source>
</evidence>
<evidence type="ECO:0000256" key="1">
    <source>
        <dbReference type="ARBA" id="ARBA00022679"/>
    </source>
</evidence>
<keyword evidence="5" id="KW-1185">Reference proteome</keyword>
<organism evidence="4 5">
    <name type="scientific">Ideonella lacteola</name>
    <dbReference type="NCBI Taxonomy" id="2984193"/>
    <lineage>
        <taxon>Bacteria</taxon>
        <taxon>Pseudomonadati</taxon>
        <taxon>Pseudomonadota</taxon>
        <taxon>Betaproteobacteria</taxon>
        <taxon>Burkholderiales</taxon>
        <taxon>Sphaerotilaceae</taxon>
        <taxon>Ideonella</taxon>
    </lineage>
</organism>
<evidence type="ECO:0000256" key="2">
    <source>
        <dbReference type="ARBA" id="ARBA00023315"/>
    </source>
</evidence>
<keyword evidence="2" id="KW-0012">Acyltransferase</keyword>
<keyword evidence="1" id="KW-0808">Transferase</keyword>
<dbReference type="Proteomes" id="UP001371218">
    <property type="component" value="Unassembled WGS sequence"/>
</dbReference>
<dbReference type="PANTHER" id="PTHR43877">
    <property type="entry name" value="AMINOALKYLPHOSPHONATE N-ACETYLTRANSFERASE-RELATED-RELATED"/>
    <property type="match status" value="1"/>
</dbReference>
<dbReference type="CDD" id="cd04301">
    <property type="entry name" value="NAT_SF"/>
    <property type="match status" value="1"/>
</dbReference>
<gene>
    <name evidence="4" type="ORF">AACH06_29445</name>
</gene>
<dbReference type="PANTHER" id="PTHR43877:SF1">
    <property type="entry name" value="ACETYLTRANSFERASE"/>
    <property type="match status" value="1"/>
</dbReference>
<comment type="caution">
    <text evidence="4">The sequence shown here is derived from an EMBL/GenBank/DDBJ whole genome shotgun (WGS) entry which is preliminary data.</text>
</comment>
<dbReference type="EMBL" id="JBBUTG010000044">
    <property type="protein sequence ID" value="MEK8034960.1"/>
    <property type="molecule type" value="Genomic_DNA"/>
</dbReference>
<name>A0ABU9BYA0_9BURK</name>
<dbReference type="PROSITE" id="PS51186">
    <property type="entry name" value="GNAT"/>
    <property type="match status" value="1"/>
</dbReference>
<evidence type="ECO:0000313" key="4">
    <source>
        <dbReference type="EMBL" id="MEK8034960.1"/>
    </source>
</evidence>
<sequence length="154" mass="16714">MTPPTLVIRRALAADAPAIERLYRQLVSHPQVSVRPDRLAALANDAGSVVLVADRSGEVCGTLLLCLCADVMFADQPFAVIENIVVDEACRGLGIGGHLLAHAEARCRDAGCSKIMLTSAASRTRAHRWFDRQGFDGEAKRGFVKYRRHFAEAA</sequence>
<dbReference type="InterPro" id="IPR050832">
    <property type="entry name" value="Bact_Acetyltransf"/>
</dbReference>
<evidence type="ECO:0000313" key="5">
    <source>
        <dbReference type="Proteomes" id="UP001371218"/>
    </source>
</evidence>
<protein>
    <submittedName>
        <fullName evidence="4">GNAT family N-acetyltransferase</fullName>
    </submittedName>
</protein>
<dbReference type="RefSeq" id="WP_341429394.1">
    <property type="nucleotide sequence ID" value="NZ_JBBUTG010000044.1"/>
</dbReference>
<dbReference type="InterPro" id="IPR000182">
    <property type="entry name" value="GNAT_dom"/>
</dbReference>
<feature type="domain" description="N-acetyltransferase" evidence="3">
    <location>
        <begin position="6"/>
        <end position="154"/>
    </location>
</feature>
<reference evidence="4 5" key="1">
    <citation type="submission" date="2024-04" db="EMBL/GenBank/DDBJ databases">
        <title>Novel species of the genus Ideonella isolated from streams.</title>
        <authorList>
            <person name="Lu H."/>
        </authorList>
    </citation>
    <scope>NUCLEOTIDE SEQUENCE [LARGE SCALE GENOMIC DNA]</scope>
    <source>
        <strain evidence="4 5">DXS29W</strain>
    </source>
</reference>
<dbReference type="SUPFAM" id="SSF55729">
    <property type="entry name" value="Acyl-CoA N-acyltransferases (Nat)"/>
    <property type="match status" value="1"/>
</dbReference>
<dbReference type="Pfam" id="PF00583">
    <property type="entry name" value="Acetyltransf_1"/>
    <property type="match status" value="1"/>
</dbReference>
<dbReference type="InterPro" id="IPR016181">
    <property type="entry name" value="Acyl_CoA_acyltransferase"/>
</dbReference>